<dbReference type="RefSeq" id="WP_248295908.1">
    <property type="nucleotide sequence ID" value="NZ_CP063415.1"/>
</dbReference>
<sequence>MMKKLKILALTLMASLVIGGAADAATQWSSAAIYGGKSATGKMISIYDGTSDFLGWNDEDSSILGVMAYAYQFLGPLLPDEIYDYEPLLPGDTFSRVIHPPTGQYYAQISGFGTSWAGVSLSN</sequence>
<dbReference type="AlphaFoldDB" id="A0AB38R4E9"/>
<gene>
    <name evidence="2" type="ORF">IMI45_19855</name>
</gene>
<name>A0AB38R4E9_PARTM</name>
<organism evidence="2 3">
    <name type="scientific">Parageobacillus thermoglucosidasius</name>
    <name type="common">Geobacillus thermoglucosidasius</name>
    <dbReference type="NCBI Taxonomy" id="1426"/>
    <lineage>
        <taxon>Bacteria</taxon>
        <taxon>Bacillati</taxon>
        <taxon>Bacillota</taxon>
        <taxon>Bacilli</taxon>
        <taxon>Bacillales</taxon>
        <taxon>Anoxybacillaceae</taxon>
        <taxon>Parageobacillus</taxon>
    </lineage>
</organism>
<dbReference type="EMBL" id="CP063415">
    <property type="protein sequence ID" value="UOE78285.1"/>
    <property type="molecule type" value="Genomic_DNA"/>
</dbReference>
<evidence type="ECO:0000313" key="3">
    <source>
        <dbReference type="Proteomes" id="UP001058458"/>
    </source>
</evidence>
<evidence type="ECO:0000256" key="1">
    <source>
        <dbReference type="SAM" id="SignalP"/>
    </source>
</evidence>
<evidence type="ECO:0000313" key="2">
    <source>
        <dbReference type="EMBL" id="UOE78285.1"/>
    </source>
</evidence>
<keyword evidence="1" id="KW-0732">Signal</keyword>
<protein>
    <submittedName>
        <fullName evidence="2">Uncharacterized protein</fullName>
    </submittedName>
</protein>
<reference evidence="2" key="1">
    <citation type="submission" date="2020-10" db="EMBL/GenBank/DDBJ databases">
        <authorList>
            <person name="Delgado J.A."/>
            <person name="Gonzalez J.M."/>
        </authorList>
    </citation>
    <scope>NUCLEOTIDE SEQUENCE</scope>
    <source>
        <strain evidence="2">23.6</strain>
        <plasmid evidence="2">unnamed1</plasmid>
    </source>
</reference>
<feature type="chain" id="PRO_5044241420" evidence="1">
    <location>
        <begin position="25"/>
        <end position="123"/>
    </location>
</feature>
<feature type="signal peptide" evidence="1">
    <location>
        <begin position="1"/>
        <end position="24"/>
    </location>
</feature>
<keyword evidence="2" id="KW-0614">Plasmid</keyword>
<proteinExistence type="predicted"/>
<geneLocation type="plasmid" evidence="2 3">
    <name>unnamed1</name>
</geneLocation>
<dbReference type="Proteomes" id="UP001058458">
    <property type="component" value="Plasmid unnamed1"/>
</dbReference>
<accession>A0AB38R4E9</accession>